<evidence type="ECO:0000259" key="8">
    <source>
        <dbReference type="PROSITE" id="PS50858"/>
    </source>
</evidence>
<dbReference type="EMBL" id="WIUZ02000001">
    <property type="protein sequence ID" value="KAF9793285.1"/>
    <property type="molecule type" value="Genomic_DNA"/>
</dbReference>
<dbReference type="Gene3D" id="6.10.140.1200">
    <property type="match status" value="1"/>
</dbReference>
<evidence type="ECO:0000313" key="10">
    <source>
        <dbReference type="Proteomes" id="UP000736335"/>
    </source>
</evidence>
<dbReference type="Pfam" id="PF08567">
    <property type="entry name" value="PH_TFIIH"/>
    <property type="match status" value="1"/>
</dbReference>
<dbReference type="InterPro" id="IPR013876">
    <property type="entry name" value="TFIIH_BTF_p62_N"/>
</dbReference>
<evidence type="ECO:0000256" key="2">
    <source>
        <dbReference type="ARBA" id="ARBA00009448"/>
    </source>
</evidence>
<keyword evidence="6" id="KW-0539">Nucleus</keyword>
<evidence type="ECO:0000256" key="5">
    <source>
        <dbReference type="ARBA" id="ARBA00023163"/>
    </source>
</evidence>
<reference evidence="9" key="2">
    <citation type="submission" date="2020-11" db="EMBL/GenBank/DDBJ databases">
        <authorList>
            <consortium name="DOE Joint Genome Institute"/>
            <person name="Kuo A."/>
            <person name="Miyauchi S."/>
            <person name="Kiss E."/>
            <person name="Drula E."/>
            <person name="Kohler A."/>
            <person name="Sanchez-Garcia M."/>
            <person name="Andreopoulos B."/>
            <person name="Barry K.W."/>
            <person name="Bonito G."/>
            <person name="Buee M."/>
            <person name="Carver A."/>
            <person name="Chen C."/>
            <person name="Cichocki N."/>
            <person name="Clum A."/>
            <person name="Culley D."/>
            <person name="Crous P.W."/>
            <person name="Fauchery L."/>
            <person name="Girlanda M."/>
            <person name="Hayes R."/>
            <person name="Keri Z."/>
            <person name="Labutti K."/>
            <person name="Lipzen A."/>
            <person name="Lombard V."/>
            <person name="Magnuson J."/>
            <person name="Maillard F."/>
            <person name="Morin E."/>
            <person name="Murat C."/>
            <person name="Nolan M."/>
            <person name="Ohm R."/>
            <person name="Pangilinan J."/>
            <person name="Pereira M."/>
            <person name="Perotto S."/>
            <person name="Peter M."/>
            <person name="Riley R."/>
            <person name="Sitrit Y."/>
            <person name="Stielow B."/>
            <person name="Szollosi G."/>
            <person name="Zifcakova L."/>
            <person name="Stursova M."/>
            <person name="Spatafora J.W."/>
            <person name="Tedersoo L."/>
            <person name="Vaario L.-M."/>
            <person name="Yamada A."/>
            <person name="Yan M."/>
            <person name="Wang P."/>
            <person name="Xu J."/>
            <person name="Bruns T."/>
            <person name="Baldrian P."/>
            <person name="Vilgalys R."/>
            <person name="Henrissat B."/>
            <person name="Grigoriev I.V."/>
            <person name="Hibbett D."/>
            <person name="Nagy L.G."/>
            <person name="Martin F.M."/>
        </authorList>
    </citation>
    <scope>NUCLEOTIDE SEQUENCE</scope>
    <source>
        <strain evidence="9">UH-Tt-Lm1</strain>
    </source>
</reference>
<evidence type="ECO:0000256" key="7">
    <source>
        <dbReference type="SAM" id="MobiDB-lite"/>
    </source>
</evidence>
<dbReference type="GO" id="GO:0006351">
    <property type="term" value="P:DNA-templated transcription"/>
    <property type="evidence" value="ECO:0007669"/>
    <property type="project" value="InterPro"/>
</dbReference>
<dbReference type="SMART" id="SM00751">
    <property type="entry name" value="BSD"/>
    <property type="match status" value="2"/>
</dbReference>
<dbReference type="InterPro" id="IPR027079">
    <property type="entry name" value="Tfb1/GTF2H1"/>
</dbReference>
<organism evidence="9 10">
    <name type="scientific">Thelephora terrestris</name>
    <dbReference type="NCBI Taxonomy" id="56493"/>
    <lineage>
        <taxon>Eukaryota</taxon>
        <taxon>Fungi</taxon>
        <taxon>Dikarya</taxon>
        <taxon>Basidiomycota</taxon>
        <taxon>Agaricomycotina</taxon>
        <taxon>Agaricomycetes</taxon>
        <taxon>Thelephorales</taxon>
        <taxon>Thelephoraceae</taxon>
        <taxon>Thelephora</taxon>
    </lineage>
</organism>
<keyword evidence="3" id="KW-0677">Repeat</keyword>
<dbReference type="Proteomes" id="UP000736335">
    <property type="component" value="Unassembled WGS sequence"/>
</dbReference>
<dbReference type="SUPFAM" id="SSF140383">
    <property type="entry name" value="BSD domain-like"/>
    <property type="match status" value="2"/>
</dbReference>
<accession>A0A9P6HRR3</accession>
<dbReference type="Pfam" id="PF03909">
    <property type="entry name" value="BSD"/>
    <property type="match status" value="1"/>
</dbReference>
<dbReference type="AlphaFoldDB" id="A0A9P6HRR3"/>
<comment type="caution">
    <text evidence="9">The sequence shown here is derived from an EMBL/GenBank/DDBJ whole genome shotgun (WGS) entry which is preliminary data.</text>
</comment>
<evidence type="ECO:0000256" key="3">
    <source>
        <dbReference type="ARBA" id="ARBA00022737"/>
    </source>
</evidence>
<gene>
    <name evidence="9" type="ORF">BJ322DRAFT_1098040</name>
</gene>
<dbReference type="PANTHER" id="PTHR12856">
    <property type="entry name" value="TRANSCRIPTION INITIATION FACTOR IIH-RELATED"/>
    <property type="match status" value="1"/>
</dbReference>
<dbReference type="PROSITE" id="PS50858">
    <property type="entry name" value="BSD"/>
    <property type="match status" value="1"/>
</dbReference>
<evidence type="ECO:0000256" key="4">
    <source>
        <dbReference type="ARBA" id="ARBA00023015"/>
    </source>
</evidence>
<dbReference type="Gene3D" id="2.30.29.30">
    <property type="entry name" value="Pleckstrin-homology domain (PH domain)/Phosphotyrosine-binding domain (PTB)"/>
    <property type="match status" value="1"/>
</dbReference>
<feature type="region of interest" description="Disordered" evidence="7">
    <location>
        <begin position="365"/>
        <end position="393"/>
    </location>
</feature>
<dbReference type="SUPFAM" id="SSF50729">
    <property type="entry name" value="PH domain-like"/>
    <property type="match status" value="1"/>
</dbReference>
<comment type="subcellular location">
    <subcellularLocation>
        <location evidence="1">Nucleus</location>
    </subcellularLocation>
</comment>
<keyword evidence="4" id="KW-0805">Transcription regulation</keyword>
<comment type="similarity">
    <text evidence="2">Belongs to the TFB1 family.</text>
</comment>
<dbReference type="CDD" id="cd13229">
    <property type="entry name" value="PH_TFIIH"/>
    <property type="match status" value="1"/>
</dbReference>
<keyword evidence="5" id="KW-0804">Transcription</keyword>
<evidence type="ECO:0000313" key="9">
    <source>
        <dbReference type="EMBL" id="KAF9793285.1"/>
    </source>
</evidence>
<protein>
    <recommendedName>
        <fullName evidence="8">BSD domain-containing protein</fullName>
    </recommendedName>
</protein>
<evidence type="ECO:0000256" key="1">
    <source>
        <dbReference type="ARBA" id="ARBA00004123"/>
    </source>
</evidence>
<feature type="compositionally biased region" description="Low complexity" evidence="7">
    <location>
        <begin position="111"/>
        <end position="125"/>
    </location>
</feature>
<dbReference type="InterPro" id="IPR011993">
    <property type="entry name" value="PH-like_dom_sf"/>
</dbReference>
<evidence type="ECO:0000256" key="6">
    <source>
        <dbReference type="ARBA" id="ARBA00023242"/>
    </source>
</evidence>
<dbReference type="GO" id="GO:0006289">
    <property type="term" value="P:nucleotide-excision repair"/>
    <property type="evidence" value="ECO:0007669"/>
    <property type="project" value="InterPro"/>
</dbReference>
<dbReference type="OrthoDB" id="360521at2759"/>
<reference evidence="9" key="1">
    <citation type="journal article" date="2020" name="Nat. Commun.">
        <title>Large-scale genome sequencing of mycorrhizal fungi provides insights into the early evolution of symbiotic traits.</title>
        <authorList>
            <person name="Miyauchi S."/>
            <person name="Kiss E."/>
            <person name="Kuo A."/>
            <person name="Drula E."/>
            <person name="Kohler A."/>
            <person name="Sanchez-Garcia M."/>
            <person name="Morin E."/>
            <person name="Andreopoulos B."/>
            <person name="Barry K.W."/>
            <person name="Bonito G."/>
            <person name="Buee M."/>
            <person name="Carver A."/>
            <person name="Chen C."/>
            <person name="Cichocki N."/>
            <person name="Clum A."/>
            <person name="Culley D."/>
            <person name="Crous P.W."/>
            <person name="Fauchery L."/>
            <person name="Girlanda M."/>
            <person name="Hayes R.D."/>
            <person name="Keri Z."/>
            <person name="LaButti K."/>
            <person name="Lipzen A."/>
            <person name="Lombard V."/>
            <person name="Magnuson J."/>
            <person name="Maillard F."/>
            <person name="Murat C."/>
            <person name="Nolan M."/>
            <person name="Ohm R.A."/>
            <person name="Pangilinan J."/>
            <person name="Pereira M.F."/>
            <person name="Perotto S."/>
            <person name="Peter M."/>
            <person name="Pfister S."/>
            <person name="Riley R."/>
            <person name="Sitrit Y."/>
            <person name="Stielow J.B."/>
            <person name="Szollosi G."/>
            <person name="Zifcakova L."/>
            <person name="Stursova M."/>
            <person name="Spatafora J.W."/>
            <person name="Tedersoo L."/>
            <person name="Vaario L.M."/>
            <person name="Yamada A."/>
            <person name="Yan M."/>
            <person name="Wang P."/>
            <person name="Xu J."/>
            <person name="Bruns T."/>
            <person name="Baldrian P."/>
            <person name="Vilgalys R."/>
            <person name="Dunand C."/>
            <person name="Henrissat B."/>
            <person name="Grigoriev I.V."/>
            <person name="Hibbett D."/>
            <person name="Nagy L.G."/>
            <person name="Martin F.M."/>
        </authorList>
    </citation>
    <scope>NUCLEOTIDE SEQUENCE</scope>
    <source>
        <strain evidence="9">UH-Tt-Lm1</strain>
    </source>
</reference>
<feature type="region of interest" description="Disordered" evidence="7">
    <location>
        <begin position="99"/>
        <end position="154"/>
    </location>
</feature>
<feature type="domain" description="BSD" evidence="8">
    <location>
        <begin position="224"/>
        <end position="276"/>
    </location>
</feature>
<name>A0A9P6HRR3_9AGAM</name>
<proteinExistence type="inferred from homology"/>
<keyword evidence="10" id="KW-1185">Reference proteome</keyword>
<dbReference type="InterPro" id="IPR035925">
    <property type="entry name" value="BSD_dom_sf"/>
</dbReference>
<feature type="compositionally biased region" description="Polar residues" evidence="7">
    <location>
        <begin position="381"/>
        <end position="393"/>
    </location>
</feature>
<dbReference type="InterPro" id="IPR005607">
    <property type="entry name" value="BSD_dom"/>
</dbReference>
<feature type="compositionally biased region" description="Polar residues" evidence="7">
    <location>
        <begin position="142"/>
        <end position="154"/>
    </location>
</feature>
<dbReference type="GO" id="GO:0000439">
    <property type="term" value="C:transcription factor TFIIH core complex"/>
    <property type="evidence" value="ECO:0007669"/>
    <property type="project" value="InterPro"/>
</dbReference>
<sequence>MPSTVVCTGKATFKKQNGTLQLTDSHITFTPDGKPGHTLKIPNTDHSSLLCSKVGAAQVKLKLVLYSFPEGHTFTFTNPAPVATAEREQFKNEITNHISRNRTARTPGLLPTDTPAAPATPNNFTAPPPKKSAIRQPGGTPRASSIASDRSGSGNDAADFLLRKRVLLNSPELANLHRELVMTGQITENEFWDGREHLLSAQSAMENQKKGKSGQLVDPRPQTVDGEIKIVITPQLVHDIFEEYPVVGKAYSENVPSKLTSEEFWKRYFESKLFHANRASIRSSAAQHVVKADPIFDQYLVKDDDGLEPRKEVEGDVGMFIDLGATAEDHGETGNRGDTTMQAGRQKAALPLIRRFNEHSERLLKSALGDGPPAKRRRLNDSNSTDTQESYSQIELDDLNDSQAYEGIALDMKDSQRYFESRAINKEDASGKQKVSVPQAFSELKGCLGGWERSLTELTLDKKAMESGLGSMTSNVKLRLEVKTKRKEIPENLMRQMSTCQTAANEFLRHYWHSIYPPPSQASLPMTETLRNQRAAKAAKMAGYLASTHEKVEAIVKAAPREKVDPRRVELAMKPVLDAVDKALAFQRTRVSRGITPIPQTPR</sequence>